<dbReference type="InterPro" id="IPR007197">
    <property type="entry name" value="rSAM"/>
</dbReference>
<dbReference type="Gene3D" id="3.20.20.70">
    <property type="entry name" value="Aldolase class I"/>
    <property type="match status" value="1"/>
</dbReference>
<keyword evidence="3" id="KW-0479">Metal-binding</keyword>
<dbReference type="Proteomes" id="UP000244016">
    <property type="component" value="Unassembled WGS sequence"/>
</dbReference>
<dbReference type="GO" id="GO:0046872">
    <property type="term" value="F:metal ion binding"/>
    <property type="evidence" value="ECO:0007669"/>
    <property type="project" value="UniProtKB-KW"/>
</dbReference>
<evidence type="ECO:0000259" key="6">
    <source>
        <dbReference type="PROSITE" id="PS51918"/>
    </source>
</evidence>
<protein>
    <recommendedName>
        <fullName evidence="1">Heme chaperone HemW</fullName>
    </recommendedName>
</protein>
<dbReference type="GO" id="GO:0006779">
    <property type="term" value="P:porphyrin-containing compound biosynthetic process"/>
    <property type="evidence" value="ECO:0007669"/>
    <property type="project" value="TreeGrafter"/>
</dbReference>
<dbReference type="SFLD" id="SFLDS00029">
    <property type="entry name" value="Radical_SAM"/>
    <property type="match status" value="1"/>
</dbReference>
<dbReference type="InterPro" id="IPR006638">
    <property type="entry name" value="Elp3/MiaA/NifB-like_rSAM"/>
</dbReference>
<dbReference type="InterPro" id="IPR013785">
    <property type="entry name" value="Aldolase_TIM"/>
</dbReference>
<dbReference type="SFLD" id="SFLDG01065">
    <property type="entry name" value="anaerobic_coproporphyrinogen-I"/>
    <property type="match status" value="1"/>
</dbReference>
<dbReference type="NCBIfam" id="NF006385">
    <property type="entry name" value="PRK08629.1"/>
    <property type="match status" value="1"/>
</dbReference>
<dbReference type="GO" id="GO:0003824">
    <property type="term" value="F:catalytic activity"/>
    <property type="evidence" value="ECO:0007669"/>
    <property type="project" value="InterPro"/>
</dbReference>
<sequence length="450" mass="51770">MEICRQIASGSFDPFVHDLEDPYRVIRPRDPWIEAAVRYLRWTAARVIIPERRENLSLPPSDPQRPLVLYVHVPFCQALCAYCSFHRFPFQEDVARRYFATLREELVLLREQGYAFHSLYVGGGTPTILPDELLRLIAHARELFPLREVSVEGDPPALDPAILREMRGLVDRLSVGIQTFDDDLLFRAGRLHKFGTSDALQRRIAASVGILPFLSIDLIFNWPEQTPAMLCRDLEILLGLGPEQITTYPLMVSSATRSRNKRLLGNVSSAREAVYYKVIRRTLEPAYTPTTAWHFARGGGRRDEPIDEYVVDYPEYVGAGSGAFSFRGDALYVNAYDLEEYERLVRAGRNPVTHTVRFSRRHRYLYELMVELFSRRISEARFSRIFGVPVEKALSRELTLLEKIGALRRAEDGWTVTPRGEYLALALMREFYIAMDNVRERLRAELGAKR</sequence>
<dbReference type="EMBL" id="PEBW01000006">
    <property type="protein sequence ID" value="PTQ51319.1"/>
    <property type="molecule type" value="Genomic_DNA"/>
</dbReference>
<evidence type="ECO:0000256" key="1">
    <source>
        <dbReference type="ARBA" id="ARBA00017228"/>
    </source>
</evidence>
<dbReference type="PANTHER" id="PTHR13932:SF5">
    <property type="entry name" value="RADICAL S-ADENOSYL METHIONINE DOMAIN-CONTAINING PROTEIN 1, MITOCHONDRIAL"/>
    <property type="match status" value="1"/>
</dbReference>
<keyword evidence="2" id="KW-0949">S-adenosyl-L-methionine</keyword>
<keyword evidence="5" id="KW-0411">Iron-sulfur</keyword>
<dbReference type="Pfam" id="PF04055">
    <property type="entry name" value="Radical_SAM"/>
    <property type="match status" value="1"/>
</dbReference>
<dbReference type="PROSITE" id="PS51918">
    <property type="entry name" value="RADICAL_SAM"/>
    <property type="match status" value="1"/>
</dbReference>
<proteinExistence type="predicted"/>
<dbReference type="CDD" id="cd01335">
    <property type="entry name" value="Radical_SAM"/>
    <property type="match status" value="1"/>
</dbReference>
<dbReference type="GO" id="GO:0051539">
    <property type="term" value="F:4 iron, 4 sulfur cluster binding"/>
    <property type="evidence" value="ECO:0007669"/>
    <property type="project" value="TreeGrafter"/>
</dbReference>
<name>A0A2T5G560_9BACL</name>
<evidence type="ECO:0000256" key="2">
    <source>
        <dbReference type="ARBA" id="ARBA00022691"/>
    </source>
</evidence>
<dbReference type="SMART" id="SM00729">
    <property type="entry name" value="Elp3"/>
    <property type="match status" value="1"/>
</dbReference>
<reference evidence="7 8" key="1">
    <citation type="submission" date="2017-08" db="EMBL/GenBank/DDBJ databases">
        <title>Burning lignite coal seam in the remote Altai Mountains harbors a hydrogen-driven thermophilic microbial community.</title>
        <authorList>
            <person name="Kadnikov V.V."/>
            <person name="Mardanov A.V."/>
            <person name="Ivasenko D."/>
            <person name="Beletsky A.V."/>
            <person name="Karnachuk O.V."/>
            <person name="Ravin N.V."/>
        </authorList>
    </citation>
    <scope>NUCLEOTIDE SEQUENCE [LARGE SCALE GENOMIC DNA]</scope>
    <source>
        <strain evidence="7">AL31</strain>
    </source>
</reference>
<keyword evidence="4" id="KW-0408">Iron</keyword>
<evidence type="ECO:0000313" key="7">
    <source>
        <dbReference type="EMBL" id="PTQ51319.1"/>
    </source>
</evidence>
<organism evidence="7 8">
    <name type="scientific">Brockia lithotrophica</name>
    <dbReference type="NCBI Taxonomy" id="933949"/>
    <lineage>
        <taxon>Bacteria</taxon>
        <taxon>Bacillati</taxon>
        <taxon>Bacillota</taxon>
        <taxon>Bacilli</taxon>
        <taxon>Bacillales</taxon>
        <taxon>Bacillales Family X. Incertae Sedis</taxon>
        <taxon>Brockia</taxon>
    </lineage>
</organism>
<feature type="domain" description="Radical SAM core" evidence="6">
    <location>
        <begin position="61"/>
        <end position="286"/>
    </location>
</feature>
<accession>A0A2T5G560</accession>
<dbReference type="SUPFAM" id="SSF102114">
    <property type="entry name" value="Radical SAM enzymes"/>
    <property type="match status" value="1"/>
</dbReference>
<evidence type="ECO:0000256" key="4">
    <source>
        <dbReference type="ARBA" id="ARBA00023004"/>
    </source>
</evidence>
<dbReference type="GO" id="GO:0005737">
    <property type="term" value="C:cytoplasm"/>
    <property type="evidence" value="ECO:0007669"/>
    <property type="project" value="TreeGrafter"/>
</dbReference>
<evidence type="ECO:0000256" key="3">
    <source>
        <dbReference type="ARBA" id="ARBA00022723"/>
    </source>
</evidence>
<evidence type="ECO:0000256" key="5">
    <source>
        <dbReference type="ARBA" id="ARBA00023014"/>
    </source>
</evidence>
<dbReference type="AlphaFoldDB" id="A0A2T5G560"/>
<comment type="caution">
    <text evidence="7">The sequence shown here is derived from an EMBL/GenBank/DDBJ whole genome shotgun (WGS) entry which is preliminary data.</text>
</comment>
<gene>
    <name evidence="7" type="ORF">BLITH_0145</name>
</gene>
<dbReference type="InterPro" id="IPR034505">
    <property type="entry name" value="Coproporphyrinogen-III_oxidase"/>
</dbReference>
<dbReference type="PANTHER" id="PTHR13932">
    <property type="entry name" value="COPROPORPHYRINIGEN III OXIDASE"/>
    <property type="match status" value="1"/>
</dbReference>
<dbReference type="InterPro" id="IPR058240">
    <property type="entry name" value="rSAM_sf"/>
</dbReference>
<evidence type="ECO:0000313" key="8">
    <source>
        <dbReference type="Proteomes" id="UP000244016"/>
    </source>
</evidence>